<protein>
    <submittedName>
        <fullName evidence="2">Uncharacterized protein</fullName>
    </submittedName>
</protein>
<comment type="caution">
    <text evidence="2">The sequence shown here is derived from an EMBL/GenBank/DDBJ whole genome shotgun (WGS) entry which is preliminary data.</text>
</comment>
<dbReference type="EMBL" id="AWUY01000375">
    <property type="protein sequence ID" value="ERJ70810.1"/>
    <property type="molecule type" value="Genomic_DNA"/>
</dbReference>
<evidence type="ECO:0000313" key="3">
    <source>
        <dbReference type="Proteomes" id="UP000016660"/>
    </source>
</evidence>
<dbReference type="PANTHER" id="PTHR41313:SF1">
    <property type="entry name" value="DNA METHYLASE ADENINE-SPECIFIC DOMAIN-CONTAINING PROTEIN"/>
    <property type="match status" value="1"/>
</dbReference>
<proteinExistence type="predicted"/>
<reference evidence="2 3" key="1">
    <citation type="submission" date="2013-06" db="EMBL/GenBank/DDBJ databases">
        <authorList>
            <person name="Weinstock G."/>
            <person name="Sodergren E."/>
            <person name="Lobos E.A."/>
            <person name="Fulton L."/>
            <person name="Fulton R."/>
            <person name="Courtney L."/>
            <person name="Fronick C."/>
            <person name="O'Laughlin M."/>
            <person name="Godfrey J."/>
            <person name="Wilson R.M."/>
            <person name="Miner T."/>
            <person name="Farmer C."/>
            <person name="Delehaunty K."/>
            <person name="Cordes M."/>
            <person name="Minx P."/>
            <person name="Tomlinson C."/>
            <person name="Chen J."/>
            <person name="Wollam A."/>
            <person name="Pepin K.H."/>
            <person name="Bhonagiri V."/>
            <person name="Zhang X."/>
            <person name="Warren W."/>
            <person name="Mitreva M."/>
            <person name="Mardis E.R."/>
            <person name="Wilson R.K."/>
        </authorList>
    </citation>
    <scope>NUCLEOTIDE SEQUENCE [LARGE SCALE GENOMIC DNA]</scope>
    <source>
        <strain evidence="2 3">ATCC 29426</strain>
    </source>
</reference>
<feature type="non-terminal residue" evidence="2">
    <location>
        <position position="85"/>
    </location>
</feature>
<dbReference type="PANTHER" id="PTHR41313">
    <property type="entry name" value="ADENINE-SPECIFIC METHYLTRANSFERASE"/>
    <property type="match status" value="1"/>
</dbReference>
<organism evidence="2 3">
    <name type="scientific">Prevotella disiens JCM 6334 = ATCC 29426</name>
    <dbReference type="NCBI Taxonomy" id="1235811"/>
    <lineage>
        <taxon>Bacteria</taxon>
        <taxon>Pseudomonadati</taxon>
        <taxon>Bacteroidota</taxon>
        <taxon>Bacteroidia</taxon>
        <taxon>Bacteroidales</taxon>
        <taxon>Prevotellaceae</taxon>
        <taxon>Prevotella</taxon>
    </lineage>
</organism>
<accession>A0ABN0NN56</accession>
<dbReference type="InterPro" id="IPR052933">
    <property type="entry name" value="DNA_Protect_Modify"/>
</dbReference>
<feature type="non-terminal residue" evidence="2">
    <location>
        <position position="1"/>
    </location>
</feature>
<sequence>QKEKDSVEENLEVLRMQGAEISRGMLKGLEKRKQTLEAKLQNIQDSIAEKKDDAVDFKMMGIDHLFVDESHQFKNLMFNTRHDRV</sequence>
<name>A0ABN0NN56_9BACT</name>
<evidence type="ECO:0000256" key="1">
    <source>
        <dbReference type="SAM" id="Coils"/>
    </source>
</evidence>
<keyword evidence="3" id="KW-1185">Reference proteome</keyword>
<feature type="coiled-coil region" evidence="1">
    <location>
        <begin position="19"/>
        <end position="53"/>
    </location>
</feature>
<evidence type="ECO:0000313" key="2">
    <source>
        <dbReference type="EMBL" id="ERJ70810.1"/>
    </source>
</evidence>
<keyword evidence="1" id="KW-0175">Coiled coil</keyword>
<dbReference type="RefSeq" id="WP_021668970.1">
    <property type="nucleotide sequence ID" value="NZ_KI259372.1"/>
</dbReference>
<dbReference type="Proteomes" id="UP000016660">
    <property type="component" value="Unassembled WGS sequence"/>
</dbReference>
<gene>
    <name evidence="2" type="ORF">HMPREF0653_02820</name>
</gene>